<dbReference type="Pfam" id="PF17759">
    <property type="entry name" value="tRNA_synthFbeta"/>
    <property type="match status" value="1"/>
</dbReference>
<dbReference type="SMART" id="SM00874">
    <property type="entry name" value="B5"/>
    <property type="match status" value="1"/>
</dbReference>
<dbReference type="InterPro" id="IPR009061">
    <property type="entry name" value="DNA-bd_dom_put_sf"/>
</dbReference>
<proteinExistence type="inferred from homology"/>
<dbReference type="SMART" id="SM00873">
    <property type="entry name" value="B3_4"/>
    <property type="match status" value="1"/>
</dbReference>
<dbReference type="PROSITE" id="PS51483">
    <property type="entry name" value="B5"/>
    <property type="match status" value="1"/>
</dbReference>
<dbReference type="SUPFAM" id="SSF56037">
    <property type="entry name" value="PheT/TilS domain"/>
    <property type="match status" value="1"/>
</dbReference>
<evidence type="ECO:0000256" key="8">
    <source>
        <dbReference type="ARBA" id="ARBA00022840"/>
    </source>
</evidence>
<comment type="caution">
    <text evidence="15">The sequence shown here is derived from an EMBL/GenBank/DDBJ whole genome shotgun (WGS) entry which is preliminary data.</text>
</comment>
<dbReference type="InterPro" id="IPR020825">
    <property type="entry name" value="Phe-tRNA_synthase-like_B3/B4"/>
</dbReference>
<dbReference type="InterPro" id="IPR045060">
    <property type="entry name" value="Phe-tRNA-ligase_IIc_bsu"/>
</dbReference>
<dbReference type="EMBL" id="PCVM01000101">
    <property type="protein sequence ID" value="PIQ73116.1"/>
    <property type="molecule type" value="Genomic_DNA"/>
</dbReference>
<protein>
    <recommendedName>
        <fullName evidence="4">phenylalanine--tRNA ligase</fullName>
        <ecNumber evidence="4">6.1.1.20</ecNumber>
    </recommendedName>
    <alternativeName>
        <fullName evidence="12">Phenylalanyl-tRNA synthetase beta subunit</fullName>
    </alternativeName>
</protein>
<dbReference type="InterPro" id="IPR041616">
    <property type="entry name" value="PheRS_beta_core"/>
</dbReference>
<dbReference type="Proteomes" id="UP000231056">
    <property type="component" value="Unassembled WGS sequence"/>
</dbReference>
<dbReference type="Pfam" id="PF03484">
    <property type="entry name" value="B5"/>
    <property type="match status" value="1"/>
</dbReference>
<evidence type="ECO:0000256" key="4">
    <source>
        <dbReference type="ARBA" id="ARBA00012814"/>
    </source>
</evidence>
<sequence>MNIKITYSWLLEYLETDADPYELQKYLSLCGPSIETVEKVDGDYVFDIEITSNRIDMASVYGIAQEAAAILPQFGKKAKLIKHNFIKPQAPTKDLSINITDSYHLTNRVLAVVLDNVIIGKSPEYIQKRLKLAGIRTLNNVVDVTNYIMLELGHPTHIFDYDRIAKQKLIFRESKKGEKIISLEDKTYTLYGGDSIIEDGDGRIIDLPGIIGTSNSIVVDSTKRLLFFIDNNDPVQMRKTSMNLGIRTVAATYNEKSPDPERAFDSLLLGIELLQKNSGAKVASSVIDIYPQKKLEKHVRVYLKDIQRIIGVSIEETPIISILEKLGFGVNRSENDELAYPDGVSFDILVPSFRYNDVSIKEDIIEEVSRVYGYHNLPSKMAPLVYIKQPKDIENLFKVQTKSKYYLKHIGLHEYLNYSMISGDLIDKLRLVRKDYLRIKNSISSEIEYMRNSLIPSLIKNIKENSGKKDKLEIFELAKTYTRKDDQLPDEKYYLGFATNSNFADLKGVIDSLFDELNITDYDYENNNHSILNNSAKIKIHAHEIGVIGSLKQELKIAIDVPNDIFVAELDFETIANQYKVMGSYKKISPYAVIKLDSTIMSPLSFSQIKTIAKLSSSYLQNIELLDQYEGNITIRLHFTSYTENLTENTAKNELASIITSINNKKSFEKQSCHI</sequence>
<dbReference type="GO" id="GO:0006432">
    <property type="term" value="P:phenylalanyl-tRNA aminoacylation"/>
    <property type="evidence" value="ECO:0007669"/>
    <property type="project" value="InterPro"/>
</dbReference>
<dbReference type="NCBIfam" id="TIGR00472">
    <property type="entry name" value="pheT_bact"/>
    <property type="match status" value="1"/>
</dbReference>
<name>A0A2M6IT77_9BACT</name>
<dbReference type="Gene3D" id="3.50.40.10">
    <property type="entry name" value="Phenylalanyl-trna Synthetase, Chain B, domain 3"/>
    <property type="match status" value="1"/>
</dbReference>
<dbReference type="GO" id="GO:0009328">
    <property type="term" value="C:phenylalanine-tRNA ligase complex"/>
    <property type="evidence" value="ECO:0007669"/>
    <property type="project" value="TreeGrafter"/>
</dbReference>
<evidence type="ECO:0000256" key="7">
    <source>
        <dbReference type="ARBA" id="ARBA00022741"/>
    </source>
</evidence>
<reference evidence="15 16" key="1">
    <citation type="submission" date="2017-09" db="EMBL/GenBank/DDBJ databases">
        <title>Depth-based differentiation of microbial function through sediment-hosted aquifers and enrichment of novel symbionts in the deep terrestrial subsurface.</title>
        <authorList>
            <person name="Probst A.J."/>
            <person name="Ladd B."/>
            <person name="Jarett J.K."/>
            <person name="Geller-Mcgrath D.E."/>
            <person name="Sieber C.M."/>
            <person name="Emerson J.B."/>
            <person name="Anantharaman K."/>
            <person name="Thomas B.C."/>
            <person name="Malmstrom R."/>
            <person name="Stieglmeier M."/>
            <person name="Klingl A."/>
            <person name="Woyke T."/>
            <person name="Ryan C.M."/>
            <person name="Banfield J.F."/>
        </authorList>
    </citation>
    <scope>NUCLEOTIDE SEQUENCE [LARGE SCALE GENOMIC DNA]</scope>
    <source>
        <strain evidence="15">CG11_big_fil_rev_8_21_14_0_20_36_8</strain>
    </source>
</reference>
<comment type="cofactor">
    <cofactor evidence="1">
        <name>Mg(2+)</name>
        <dbReference type="ChEBI" id="CHEBI:18420"/>
    </cofactor>
</comment>
<dbReference type="InterPro" id="IPR005146">
    <property type="entry name" value="B3/B4_tRNA-bd"/>
</dbReference>
<dbReference type="InterPro" id="IPR045864">
    <property type="entry name" value="aa-tRNA-synth_II/BPL/LPL"/>
</dbReference>
<dbReference type="PANTHER" id="PTHR10947">
    <property type="entry name" value="PHENYLALANYL-TRNA SYNTHETASE BETA CHAIN AND LEUCINE-RICH REPEAT-CONTAINING PROTEIN 47"/>
    <property type="match status" value="1"/>
</dbReference>
<dbReference type="GO" id="GO:0000287">
    <property type="term" value="F:magnesium ion binding"/>
    <property type="evidence" value="ECO:0007669"/>
    <property type="project" value="InterPro"/>
</dbReference>
<organism evidence="15 16">
    <name type="scientific">Candidatus Roizmanbacteria bacterium CG11_big_fil_rev_8_21_14_0_20_36_8</name>
    <dbReference type="NCBI Taxonomy" id="1974856"/>
    <lineage>
        <taxon>Bacteria</taxon>
        <taxon>Candidatus Roizmaniibacteriota</taxon>
    </lineage>
</organism>
<dbReference type="GO" id="GO:0003723">
    <property type="term" value="F:RNA binding"/>
    <property type="evidence" value="ECO:0007669"/>
    <property type="project" value="InterPro"/>
</dbReference>
<evidence type="ECO:0000256" key="5">
    <source>
        <dbReference type="ARBA" id="ARBA00022598"/>
    </source>
</evidence>
<evidence type="ECO:0000313" key="16">
    <source>
        <dbReference type="Proteomes" id="UP000231056"/>
    </source>
</evidence>
<keyword evidence="7" id="KW-0547">Nucleotide-binding</keyword>
<evidence type="ECO:0000256" key="11">
    <source>
        <dbReference type="ARBA" id="ARBA00023146"/>
    </source>
</evidence>
<evidence type="ECO:0000313" key="15">
    <source>
        <dbReference type="EMBL" id="PIQ73116.1"/>
    </source>
</evidence>
<keyword evidence="6" id="KW-0479">Metal-binding</keyword>
<dbReference type="AlphaFoldDB" id="A0A2M6IT77"/>
<comment type="similarity">
    <text evidence="2">Belongs to the phenylalanyl-tRNA synthetase beta subunit family. Type 1 subfamily.</text>
</comment>
<keyword evidence="10" id="KW-0648">Protein biosynthesis</keyword>
<evidence type="ECO:0000256" key="9">
    <source>
        <dbReference type="ARBA" id="ARBA00022842"/>
    </source>
</evidence>
<dbReference type="EC" id="6.1.1.20" evidence="4"/>
<evidence type="ECO:0000256" key="1">
    <source>
        <dbReference type="ARBA" id="ARBA00001946"/>
    </source>
</evidence>
<feature type="domain" description="B5" evidence="14">
    <location>
        <begin position="294"/>
        <end position="379"/>
    </location>
</feature>
<gene>
    <name evidence="15" type="primary">pheT</name>
    <name evidence="15" type="ORF">COV58_04255</name>
</gene>
<keyword evidence="9" id="KW-0460">Magnesium</keyword>
<dbReference type="Gene3D" id="3.30.56.10">
    <property type="match status" value="2"/>
</dbReference>
<dbReference type="Gene3D" id="3.30.930.10">
    <property type="entry name" value="Bira Bifunctional Protein, Domain 2"/>
    <property type="match status" value="1"/>
</dbReference>
<dbReference type="PANTHER" id="PTHR10947:SF0">
    <property type="entry name" value="PHENYLALANINE--TRNA LIGASE BETA SUBUNIT"/>
    <property type="match status" value="1"/>
</dbReference>
<comment type="subunit">
    <text evidence="3">Tetramer of two alpha and two beta subunits.</text>
</comment>
<keyword evidence="8" id="KW-0067">ATP-binding</keyword>
<dbReference type="InterPro" id="IPR005147">
    <property type="entry name" value="tRNA_synthase_B5-dom"/>
</dbReference>
<keyword evidence="11" id="KW-0030">Aminoacyl-tRNA synthetase</keyword>
<dbReference type="GO" id="GO:0004826">
    <property type="term" value="F:phenylalanine-tRNA ligase activity"/>
    <property type="evidence" value="ECO:0007669"/>
    <property type="project" value="UniProtKB-EC"/>
</dbReference>
<evidence type="ECO:0000256" key="2">
    <source>
        <dbReference type="ARBA" id="ARBA00008653"/>
    </source>
</evidence>
<keyword evidence="5 15" id="KW-0436">Ligase</keyword>
<dbReference type="GO" id="GO:0005524">
    <property type="term" value="F:ATP binding"/>
    <property type="evidence" value="ECO:0007669"/>
    <property type="project" value="UniProtKB-KW"/>
</dbReference>
<comment type="catalytic activity">
    <reaction evidence="13">
        <text>tRNA(Phe) + L-phenylalanine + ATP = L-phenylalanyl-tRNA(Phe) + AMP + diphosphate + H(+)</text>
        <dbReference type="Rhea" id="RHEA:19413"/>
        <dbReference type="Rhea" id="RHEA-COMP:9668"/>
        <dbReference type="Rhea" id="RHEA-COMP:9699"/>
        <dbReference type="ChEBI" id="CHEBI:15378"/>
        <dbReference type="ChEBI" id="CHEBI:30616"/>
        <dbReference type="ChEBI" id="CHEBI:33019"/>
        <dbReference type="ChEBI" id="CHEBI:58095"/>
        <dbReference type="ChEBI" id="CHEBI:78442"/>
        <dbReference type="ChEBI" id="CHEBI:78531"/>
        <dbReference type="ChEBI" id="CHEBI:456215"/>
        <dbReference type="EC" id="6.1.1.20"/>
    </reaction>
</comment>
<accession>A0A2M6IT77</accession>
<evidence type="ECO:0000256" key="6">
    <source>
        <dbReference type="ARBA" id="ARBA00022723"/>
    </source>
</evidence>
<dbReference type="InterPro" id="IPR004532">
    <property type="entry name" value="Phe-tRNA-ligase_IIc_bsu_bact"/>
</dbReference>
<evidence type="ECO:0000256" key="12">
    <source>
        <dbReference type="ARBA" id="ARBA00033189"/>
    </source>
</evidence>
<evidence type="ECO:0000256" key="10">
    <source>
        <dbReference type="ARBA" id="ARBA00022917"/>
    </source>
</evidence>
<dbReference type="SUPFAM" id="SSF46955">
    <property type="entry name" value="Putative DNA-binding domain"/>
    <property type="match status" value="2"/>
</dbReference>
<evidence type="ECO:0000256" key="13">
    <source>
        <dbReference type="ARBA" id="ARBA00049255"/>
    </source>
</evidence>
<dbReference type="Pfam" id="PF03483">
    <property type="entry name" value="B3_4"/>
    <property type="match status" value="1"/>
</dbReference>
<evidence type="ECO:0000256" key="3">
    <source>
        <dbReference type="ARBA" id="ARBA00011209"/>
    </source>
</evidence>
<dbReference type="SUPFAM" id="SSF55681">
    <property type="entry name" value="Class II aaRS and biotin synthetases"/>
    <property type="match status" value="1"/>
</dbReference>
<evidence type="ECO:0000259" key="14">
    <source>
        <dbReference type="PROSITE" id="PS51483"/>
    </source>
</evidence>